<protein>
    <submittedName>
        <fullName evidence="1">Uncharacterized protein</fullName>
    </submittedName>
</protein>
<proteinExistence type="predicted"/>
<evidence type="ECO:0000313" key="1">
    <source>
        <dbReference type="EMBL" id="ACR67717.1"/>
    </source>
</evidence>
<name>C5BH34_EDWI9</name>
<reference evidence="2" key="1">
    <citation type="submission" date="2009-03" db="EMBL/GenBank/DDBJ databases">
        <title>Complete genome sequence of Edwardsiella ictaluri 93-146.</title>
        <authorList>
            <person name="Williams M.L."/>
            <person name="Gillaspy A.F."/>
            <person name="Dyer D.W."/>
            <person name="Thune R.L."/>
            <person name="Waldbieser G.C."/>
            <person name="Schuster S.C."/>
            <person name="Gipson J."/>
            <person name="Zaitshik J."/>
            <person name="Landry C."/>
            <person name="Lawrence M.L."/>
        </authorList>
    </citation>
    <scope>NUCLEOTIDE SEQUENCE [LARGE SCALE GENOMIC DNA]</scope>
    <source>
        <strain evidence="2">93-146</strain>
    </source>
</reference>
<gene>
    <name evidence="1" type="ordered locus">NT01EI_0482</name>
</gene>
<reference evidence="1 2" key="2">
    <citation type="journal article" date="2012" name="J. Bacteriol.">
        <title>Genome Sequence of Edwardsiella ictaluri 93-146, a Strain Associated with a Natural Channel Catfish Outbreak of Enteric Septicemia of Catfish.</title>
        <authorList>
            <person name="Williams M.L."/>
            <person name="Gillaspy A.F."/>
            <person name="Dyer D.W."/>
            <person name="Thune R.L."/>
            <person name="Waldbieser G.C."/>
            <person name="Schuster S.C."/>
            <person name="Gipson J."/>
            <person name="Zaitshik J."/>
            <person name="Landry C."/>
            <person name="Banes M.M."/>
            <person name="Lawrence M.L."/>
        </authorList>
    </citation>
    <scope>NUCLEOTIDE SEQUENCE [LARGE SCALE GENOMIC DNA]</scope>
    <source>
        <strain evidence="1 2">93-146</strain>
    </source>
</reference>
<dbReference type="HOGENOM" id="CLU_2787207_0_0_6"/>
<accession>C5BH34</accession>
<dbReference type="KEGG" id="eic:NT01EI_0482"/>
<sequence>MRGISLPASRIYRHLLRLSPRLIAYWAFHCRTAVRIRVIAQTAAVSSVFRPQLHAVDSASFNNKKNGA</sequence>
<evidence type="ECO:0000313" key="2">
    <source>
        <dbReference type="Proteomes" id="UP000001485"/>
    </source>
</evidence>
<dbReference type="AlphaFoldDB" id="C5BH34"/>
<dbReference type="EMBL" id="CP001600">
    <property type="protein sequence ID" value="ACR67717.1"/>
    <property type="molecule type" value="Genomic_DNA"/>
</dbReference>
<dbReference type="Proteomes" id="UP000001485">
    <property type="component" value="Chromosome"/>
</dbReference>
<organism evidence="1 2">
    <name type="scientific">Edwardsiella ictaluri (strain 93-146)</name>
    <dbReference type="NCBI Taxonomy" id="634503"/>
    <lineage>
        <taxon>Bacteria</taxon>
        <taxon>Pseudomonadati</taxon>
        <taxon>Pseudomonadota</taxon>
        <taxon>Gammaproteobacteria</taxon>
        <taxon>Enterobacterales</taxon>
        <taxon>Hafniaceae</taxon>
        <taxon>Edwardsiella</taxon>
    </lineage>
</organism>